<gene>
    <name evidence="1" type="ORF">K5I21_05005</name>
    <name evidence="2" type="ORF">K5I21_25445</name>
</gene>
<evidence type="ECO:0000313" key="1">
    <source>
        <dbReference type="EMBL" id="MCK0085237.1"/>
    </source>
</evidence>
<evidence type="ECO:0000313" key="2">
    <source>
        <dbReference type="EMBL" id="MCK0089155.1"/>
    </source>
</evidence>
<accession>A0AAW5FBG0</accession>
<protein>
    <submittedName>
        <fullName evidence="2">Uncharacterized protein</fullName>
    </submittedName>
</protein>
<proteinExistence type="predicted"/>
<reference evidence="2" key="1">
    <citation type="journal article" date="2022" name="Cell Host Microbe">
        <title>Colonization of the live biotherapeutic product VE303 and modulation of the microbiota and metabolites in healthy volunteers.</title>
        <authorList>
            <person name="Dsouza M."/>
            <person name="Menon R."/>
            <person name="Crossette E."/>
            <person name="Bhattarai S.K."/>
            <person name="Schneider J."/>
            <person name="Kim Y.G."/>
            <person name="Reddy S."/>
            <person name="Caballero S."/>
            <person name="Felix C."/>
            <person name="Cornacchione L."/>
            <person name="Hendrickson J."/>
            <person name="Watson A.R."/>
            <person name="Minot S.S."/>
            <person name="Greenfield N."/>
            <person name="Schopf L."/>
            <person name="Szabady R."/>
            <person name="Patarroyo J."/>
            <person name="Smith W."/>
            <person name="Harrison P."/>
            <person name="Kuijper E.J."/>
            <person name="Kelly C.P."/>
            <person name="Olle B."/>
            <person name="Bobilev D."/>
            <person name="Silber J.L."/>
            <person name="Bucci V."/>
            <person name="Roberts B."/>
            <person name="Faith J."/>
            <person name="Norman J.M."/>
        </authorList>
    </citation>
    <scope>NUCLEOTIDE SEQUENCE</scope>
    <source>
        <strain evidence="2">VE303-04</strain>
    </source>
</reference>
<dbReference type="EMBL" id="JAINVB010000002">
    <property type="protein sequence ID" value="MCK0089155.1"/>
    <property type="molecule type" value="Genomic_DNA"/>
</dbReference>
<sequence length="146" mass="17205">MSKYIDNLIYDRTVQDVQDMTTKAYIDYQDLNRIELAIKWVSHVLNQYGYRNETHNKVNWKPEDRRTDSEMERLRDNLAAIRAAYYTPSSTPQTPERITYTSIYQANFIEQIIHDIGVLVERSSPGMQHFDFKVGTRALGNREVKL</sequence>
<comment type="caution">
    <text evidence="2">The sequence shown here is derived from an EMBL/GenBank/DDBJ whole genome shotgun (WGS) entry which is preliminary data.</text>
</comment>
<dbReference type="AlphaFoldDB" id="A0AAW5FBG0"/>
<dbReference type="Proteomes" id="UP001203136">
    <property type="component" value="Unassembled WGS sequence"/>
</dbReference>
<evidence type="ECO:0000313" key="3">
    <source>
        <dbReference type="Proteomes" id="UP001203136"/>
    </source>
</evidence>
<name>A0AAW5FBG0_CLOSY</name>
<dbReference type="EMBL" id="JAINVB010000001">
    <property type="protein sequence ID" value="MCK0085237.1"/>
    <property type="molecule type" value="Genomic_DNA"/>
</dbReference>
<dbReference type="RefSeq" id="WP_024739768.1">
    <property type="nucleotide sequence ID" value="NZ_CABHNX010000275.1"/>
</dbReference>
<organism evidence="2 3">
    <name type="scientific">Clostridium symbiosum</name>
    <name type="common">Bacteroides symbiosus</name>
    <dbReference type="NCBI Taxonomy" id="1512"/>
    <lineage>
        <taxon>Bacteria</taxon>
        <taxon>Bacillati</taxon>
        <taxon>Bacillota</taxon>
        <taxon>Clostridia</taxon>
        <taxon>Lachnospirales</taxon>
        <taxon>Lachnospiraceae</taxon>
        <taxon>Otoolea</taxon>
    </lineage>
</organism>